<evidence type="ECO:0000256" key="1">
    <source>
        <dbReference type="ARBA" id="ARBA00023015"/>
    </source>
</evidence>
<dbReference type="RefSeq" id="WP_204033312.1">
    <property type="nucleotide sequence ID" value="NZ_BOOW01000059.1"/>
</dbReference>
<keyword evidence="1" id="KW-0805">Transcription regulation</keyword>
<evidence type="ECO:0000313" key="7">
    <source>
        <dbReference type="Proteomes" id="UP000606172"/>
    </source>
</evidence>
<dbReference type="Pfam" id="PF12840">
    <property type="entry name" value="HTH_20"/>
    <property type="match status" value="1"/>
</dbReference>
<evidence type="ECO:0000259" key="5">
    <source>
        <dbReference type="PROSITE" id="PS50987"/>
    </source>
</evidence>
<dbReference type="InterPro" id="IPR036390">
    <property type="entry name" value="WH_DNA-bd_sf"/>
</dbReference>
<dbReference type="PANTHER" id="PTHR33154:SF33">
    <property type="entry name" value="TRANSCRIPTIONAL REPRESSOR SDPR"/>
    <property type="match status" value="1"/>
</dbReference>
<proteinExistence type="predicted"/>
<sequence length="110" mass="12141">MGDVFKALADPTRRTILDELTERNGQTLFEICARLTTNRGLCLSRQAISQHLEVLESAGLVETSREGRYKFHYINTAPLEPIVERWLNKAGKDSGGPVGAGADTRREGPT</sequence>
<dbReference type="InterPro" id="IPR051081">
    <property type="entry name" value="HTH_MetalResp_TranReg"/>
</dbReference>
<evidence type="ECO:0000256" key="3">
    <source>
        <dbReference type="ARBA" id="ARBA00023163"/>
    </source>
</evidence>
<keyword evidence="7" id="KW-1185">Reference proteome</keyword>
<dbReference type="Gene3D" id="1.10.10.10">
    <property type="entry name" value="Winged helix-like DNA-binding domain superfamily/Winged helix DNA-binding domain"/>
    <property type="match status" value="1"/>
</dbReference>
<evidence type="ECO:0000256" key="4">
    <source>
        <dbReference type="SAM" id="MobiDB-lite"/>
    </source>
</evidence>
<feature type="region of interest" description="Disordered" evidence="4">
    <location>
        <begin position="90"/>
        <end position="110"/>
    </location>
</feature>
<dbReference type="AlphaFoldDB" id="A0A919RQX0"/>
<feature type="domain" description="HTH arsR-type" evidence="5">
    <location>
        <begin position="1"/>
        <end position="94"/>
    </location>
</feature>
<keyword evidence="3" id="KW-0804">Transcription</keyword>
<name>A0A919RQX0_9ACTN</name>
<protein>
    <submittedName>
        <fullName evidence="6">Transcriptional regulator</fullName>
    </submittedName>
</protein>
<dbReference type="SMART" id="SM00418">
    <property type="entry name" value="HTH_ARSR"/>
    <property type="match status" value="1"/>
</dbReference>
<comment type="caution">
    <text evidence="6">The sequence shown here is derived from an EMBL/GenBank/DDBJ whole genome shotgun (WGS) entry which is preliminary data.</text>
</comment>
<evidence type="ECO:0000313" key="6">
    <source>
        <dbReference type="EMBL" id="GII97415.1"/>
    </source>
</evidence>
<reference evidence="6" key="1">
    <citation type="submission" date="2021-01" db="EMBL/GenBank/DDBJ databases">
        <title>Whole genome shotgun sequence of Sinosporangium siamense NBRC 109515.</title>
        <authorList>
            <person name="Komaki H."/>
            <person name="Tamura T."/>
        </authorList>
    </citation>
    <scope>NUCLEOTIDE SEQUENCE</scope>
    <source>
        <strain evidence="6">NBRC 109515</strain>
    </source>
</reference>
<dbReference type="Proteomes" id="UP000606172">
    <property type="component" value="Unassembled WGS sequence"/>
</dbReference>
<gene>
    <name evidence="6" type="ORF">Ssi02_76460</name>
</gene>
<organism evidence="6 7">
    <name type="scientific">Sinosporangium siamense</name>
    <dbReference type="NCBI Taxonomy" id="1367973"/>
    <lineage>
        <taxon>Bacteria</taxon>
        <taxon>Bacillati</taxon>
        <taxon>Actinomycetota</taxon>
        <taxon>Actinomycetes</taxon>
        <taxon>Streptosporangiales</taxon>
        <taxon>Streptosporangiaceae</taxon>
        <taxon>Sinosporangium</taxon>
    </lineage>
</organism>
<evidence type="ECO:0000256" key="2">
    <source>
        <dbReference type="ARBA" id="ARBA00023125"/>
    </source>
</evidence>
<dbReference type="EMBL" id="BOOW01000059">
    <property type="protein sequence ID" value="GII97415.1"/>
    <property type="molecule type" value="Genomic_DNA"/>
</dbReference>
<dbReference type="InterPro" id="IPR001845">
    <property type="entry name" value="HTH_ArsR_DNA-bd_dom"/>
</dbReference>
<dbReference type="GO" id="GO:0003677">
    <property type="term" value="F:DNA binding"/>
    <property type="evidence" value="ECO:0007669"/>
    <property type="project" value="UniProtKB-KW"/>
</dbReference>
<dbReference type="PANTHER" id="PTHR33154">
    <property type="entry name" value="TRANSCRIPTIONAL REGULATOR, ARSR FAMILY"/>
    <property type="match status" value="1"/>
</dbReference>
<keyword evidence="2" id="KW-0238">DNA-binding</keyword>
<dbReference type="SUPFAM" id="SSF46785">
    <property type="entry name" value="Winged helix' DNA-binding domain"/>
    <property type="match status" value="1"/>
</dbReference>
<accession>A0A919RQX0</accession>
<dbReference type="InterPro" id="IPR036388">
    <property type="entry name" value="WH-like_DNA-bd_sf"/>
</dbReference>
<dbReference type="InterPro" id="IPR011991">
    <property type="entry name" value="ArsR-like_HTH"/>
</dbReference>
<dbReference type="GO" id="GO:0003700">
    <property type="term" value="F:DNA-binding transcription factor activity"/>
    <property type="evidence" value="ECO:0007669"/>
    <property type="project" value="InterPro"/>
</dbReference>
<dbReference type="CDD" id="cd00090">
    <property type="entry name" value="HTH_ARSR"/>
    <property type="match status" value="1"/>
</dbReference>
<dbReference type="PRINTS" id="PR00778">
    <property type="entry name" value="HTHARSR"/>
</dbReference>
<dbReference type="NCBIfam" id="NF033788">
    <property type="entry name" value="HTH_metalloreg"/>
    <property type="match status" value="1"/>
</dbReference>
<dbReference type="PROSITE" id="PS50987">
    <property type="entry name" value="HTH_ARSR_2"/>
    <property type="match status" value="1"/>
</dbReference>